<dbReference type="Proteomes" id="UP001164539">
    <property type="component" value="Chromosome 5"/>
</dbReference>
<name>A0ACC1Y6A1_MELAZ</name>
<sequence length="101" mass="11575">MIFCREIQSTEGRRMKVEIRANELTSKELQNQSSKKILENEARKNVVSGEELQDFRPTCPGDYGIGTRHCPPCCHQIPDCDNDYTTPHPSHYPPPTCCRCH</sequence>
<accession>A0ACC1Y6A1</accession>
<gene>
    <name evidence="1" type="ORF">OWV82_010396</name>
</gene>
<dbReference type="EMBL" id="CM051398">
    <property type="protein sequence ID" value="KAJ4718752.1"/>
    <property type="molecule type" value="Genomic_DNA"/>
</dbReference>
<comment type="caution">
    <text evidence="1">The sequence shown here is derived from an EMBL/GenBank/DDBJ whole genome shotgun (WGS) entry which is preliminary data.</text>
</comment>
<proteinExistence type="predicted"/>
<evidence type="ECO:0000313" key="2">
    <source>
        <dbReference type="Proteomes" id="UP001164539"/>
    </source>
</evidence>
<evidence type="ECO:0000313" key="1">
    <source>
        <dbReference type="EMBL" id="KAJ4718752.1"/>
    </source>
</evidence>
<keyword evidence="2" id="KW-1185">Reference proteome</keyword>
<reference evidence="1 2" key="1">
    <citation type="journal article" date="2023" name="Science">
        <title>Complex scaffold remodeling in plant triterpene biosynthesis.</title>
        <authorList>
            <person name="De La Pena R."/>
            <person name="Hodgson H."/>
            <person name="Liu J.C."/>
            <person name="Stephenson M.J."/>
            <person name="Martin A.C."/>
            <person name="Owen C."/>
            <person name="Harkess A."/>
            <person name="Leebens-Mack J."/>
            <person name="Jimenez L.E."/>
            <person name="Osbourn A."/>
            <person name="Sattely E.S."/>
        </authorList>
    </citation>
    <scope>NUCLEOTIDE SEQUENCE [LARGE SCALE GENOMIC DNA]</scope>
    <source>
        <strain evidence="2">cv. JPN11</strain>
        <tissue evidence="1">Leaf</tissue>
    </source>
</reference>
<organism evidence="1 2">
    <name type="scientific">Melia azedarach</name>
    <name type="common">Chinaberry tree</name>
    <dbReference type="NCBI Taxonomy" id="155640"/>
    <lineage>
        <taxon>Eukaryota</taxon>
        <taxon>Viridiplantae</taxon>
        <taxon>Streptophyta</taxon>
        <taxon>Embryophyta</taxon>
        <taxon>Tracheophyta</taxon>
        <taxon>Spermatophyta</taxon>
        <taxon>Magnoliopsida</taxon>
        <taxon>eudicotyledons</taxon>
        <taxon>Gunneridae</taxon>
        <taxon>Pentapetalae</taxon>
        <taxon>rosids</taxon>
        <taxon>malvids</taxon>
        <taxon>Sapindales</taxon>
        <taxon>Meliaceae</taxon>
        <taxon>Melia</taxon>
    </lineage>
</organism>
<protein>
    <submittedName>
        <fullName evidence="1">Uncharacterized protein</fullName>
    </submittedName>
</protein>